<evidence type="ECO:0000256" key="3">
    <source>
        <dbReference type="ARBA" id="ARBA00005201"/>
    </source>
</evidence>
<dbReference type="PANTHER" id="PTHR22749:SF6">
    <property type="entry name" value="RIBOFLAVIN KINASE"/>
    <property type="match status" value="1"/>
</dbReference>
<evidence type="ECO:0000256" key="2">
    <source>
        <dbReference type="ARBA" id="ARBA00004726"/>
    </source>
</evidence>
<comment type="pathway">
    <text evidence="3 15">Cofactor biosynthesis; FMN biosynthesis; FMN from riboflavin (ATP route): step 1/1.</text>
</comment>
<dbReference type="UniPathway" id="UPA00277">
    <property type="reaction ID" value="UER00407"/>
</dbReference>
<organism evidence="17 18">
    <name type="scientific">Prevotella bivia DNF00320</name>
    <dbReference type="NCBI Taxonomy" id="1401068"/>
    <lineage>
        <taxon>Bacteria</taxon>
        <taxon>Pseudomonadati</taxon>
        <taxon>Bacteroidota</taxon>
        <taxon>Bacteroidia</taxon>
        <taxon>Bacteroidales</taxon>
        <taxon>Prevotellaceae</taxon>
        <taxon>Prevotella</taxon>
    </lineage>
</organism>
<evidence type="ECO:0000256" key="8">
    <source>
        <dbReference type="ARBA" id="ARBA00022741"/>
    </source>
</evidence>
<evidence type="ECO:0000256" key="1">
    <source>
        <dbReference type="ARBA" id="ARBA00002121"/>
    </source>
</evidence>
<dbReference type="GO" id="GO:0008531">
    <property type="term" value="F:riboflavin kinase activity"/>
    <property type="evidence" value="ECO:0007669"/>
    <property type="project" value="UniProtKB-UniRule"/>
</dbReference>
<evidence type="ECO:0000259" key="16">
    <source>
        <dbReference type="SMART" id="SM00904"/>
    </source>
</evidence>
<dbReference type="GO" id="GO:0003919">
    <property type="term" value="F:FMN adenylyltransferase activity"/>
    <property type="evidence" value="ECO:0007669"/>
    <property type="project" value="UniProtKB-UniRule"/>
</dbReference>
<dbReference type="GO" id="GO:0009231">
    <property type="term" value="P:riboflavin biosynthetic process"/>
    <property type="evidence" value="ECO:0007669"/>
    <property type="project" value="InterPro"/>
</dbReference>
<dbReference type="GO" id="GO:0009398">
    <property type="term" value="P:FMN biosynthetic process"/>
    <property type="evidence" value="ECO:0007669"/>
    <property type="project" value="UniProtKB-UniRule"/>
</dbReference>
<name>A0A096CEH5_9BACT</name>
<dbReference type="InterPro" id="IPR023468">
    <property type="entry name" value="Riboflavin_kinase"/>
</dbReference>
<comment type="caution">
    <text evidence="17">The sequence shown here is derived from an EMBL/GenBank/DDBJ whole genome shotgun (WGS) entry which is preliminary data.</text>
</comment>
<dbReference type="InterPro" id="IPR023465">
    <property type="entry name" value="Riboflavin_kinase_dom_sf"/>
</dbReference>
<evidence type="ECO:0000256" key="12">
    <source>
        <dbReference type="ARBA" id="ARBA00023268"/>
    </source>
</evidence>
<proteinExistence type="inferred from homology"/>
<keyword evidence="12" id="KW-0511">Multifunctional enzyme</keyword>
<dbReference type="OrthoDB" id="9803667at2"/>
<dbReference type="NCBIfam" id="TIGR00083">
    <property type="entry name" value="ribF"/>
    <property type="match status" value="1"/>
</dbReference>
<dbReference type="AlphaFoldDB" id="A0A096CEH5"/>
<dbReference type="EC" id="2.7.1.26" evidence="15"/>
<dbReference type="Gene3D" id="2.40.30.30">
    <property type="entry name" value="Riboflavin kinase-like"/>
    <property type="match status" value="1"/>
</dbReference>
<evidence type="ECO:0000313" key="18">
    <source>
        <dbReference type="Proteomes" id="UP000029525"/>
    </source>
</evidence>
<dbReference type="InterPro" id="IPR014729">
    <property type="entry name" value="Rossmann-like_a/b/a_fold"/>
</dbReference>
<dbReference type="RefSeq" id="WP_036868203.1">
    <property type="nucleotide sequence ID" value="NZ_JRNQ01000071.1"/>
</dbReference>
<dbReference type="SUPFAM" id="SSF82114">
    <property type="entry name" value="Riboflavin kinase-like"/>
    <property type="match status" value="1"/>
</dbReference>
<evidence type="ECO:0000256" key="15">
    <source>
        <dbReference type="PIRNR" id="PIRNR004491"/>
    </source>
</evidence>
<dbReference type="PANTHER" id="PTHR22749">
    <property type="entry name" value="RIBOFLAVIN KINASE/FMN ADENYLYLTRANSFERASE"/>
    <property type="match status" value="1"/>
</dbReference>
<accession>A0A096CEH5</accession>
<keyword evidence="5 15" id="KW-0288">FMN</keyword>
<keyword evidence="8 15" id="KW-0547">Nucleotide-binding</keyword>
<evidence type="ECO:0000256" key="14">
    <source>
        <dbReference type="ARBA" id="ARBA00049494"/>
    </source>
</evidence>
<dbReference type="EC" id="2.7.7.2" evidence="15"/>
<dbReference type="InterPro" id="IPR002606">
    <property type="entry name" value="Riboflavin_kinase_bac"/>
</dbReference>
<dbReference type="NCBIfam" id="NF004160">
    <property type="entry name" value="PRK05627.1-3"/>
    <property type="match status" value="1"/>
</dbReference>
<comment type="function">
    <text evidence="1">Catalyzes the phosphorylation of riboflavin to FMN followed by the adenylation of FMN to FAD.</text>
</comment>
<dbReference type="PIRSF" id="PIRSF004491">
    <property type="entry name" value="FAD_Synth"/>
    <property type="match status" value="1"/>
</dbReference>
<dbReference type="EMBL" id="JRNQ01000071">
    <property type="protein sequence ID" value="KGF43664.1"/>
    <property type="molecule type" value="Genomic_DNA"/>
</dbReference>
<reference evidence="17 18" key="1">
    <citation type="submission" date="2014-07" db="EMBL/GenBank/DDBJ databases">
        <authorList>
            <person name="McCorrison J."/>
            <person name="Sanka R."/>
            <person name="Torralba M."/>
            <person name="Gillis M."/>
            <person name="Haft D.H."/>
            <person name="Methe B."/>
            <person name="Sutton G."/>
            <person name="Nelson K.E."/>
        </authorList>
    </citation>
    <scope>NUCLEOTIDE SEQUENCE [LARGE SCALE GENOMIC DNA]</scope>
    <source>
        <strain evidence="17 18">DNF00320</strain>
    </source>
</reference>
<keyword evidence="4 15" id="KW-0285">Flavoprotein</keyword>
<evidence type="ECO:0000256" key="9">
    <source>
        <dbReference type="ARBA" id="ARBA00022777"/>
    </source>
</evidence>
<comment type="pathway">
    <text evidence="2 15">Cofactor biosynthesis; FAD biosynthesis; FAD from FMN: step 1/1.</text>
</comment>
<protein>
    <recommendedName>
        <fullName evidence="15">Riboflavin biosynthesis protein</fullName>
    </recommendedName>
    <domain>
        <recommendedName>
            <fullName evidence="15">Riboflavin kinase</fullName>
            <ecNumber evidence="15">2.7.1.26</ecNumber>
        </recommendedName>
        <alternativeName>
            <fullName evidence="15">Flavokinase</fullName>
        </alternativeName>
    </domain>
    <domain>
        <recommendedName>
            <fullName evidence="15">FMN adenylyltransferase</fullName>
            <ecNumber evidence="15">2.7.7.2</ecNumber>
        </recommendedName>
        <alternativeName>
            <fullName evidence="15">FAD pyrophosphorylase</fullName>
        </alternativeName>
        <alternativeName>
            <fullName evidence="15">FAD synthase</fullName>
        </alternativeName>
    </domain>
</protein>
<evidence type="ECO:0000256" key="4">
    <source>
        <dbReference type="ARBA" id="ARBA00022630"/>
    </source>
</evidence>
<dbReference type="CDD" id="cd02064">
    <property type="entry name" value="FAD_synthetase_N"/>
    <property type="match status" value="1"/>
</dbReference>
<dbReference type="InterPro" id="IPR015864">
    <property type="entry name" value="FAD_synthase"/>
</dbReference>
<dbReference type="SMART" id="SM00904">
    <property type="entry name" value="Flavokinase"/>
    <property type="match status" value="1"/>
</dbReference>
<dbReference type="UniPathway" id="UPA00276">
    <property type="reaction ID" value="UER00406"/>
</dbReference>
<evidence type="ECO:0000256" key="7">
    <source>
        <dbReference type="ARBA" id="ARBA00022695"/>
    </source>
</evidence>
<dbReference type="Gene3D" id="3.40.50.620">
    <property type="entry name" value="HUPs"/>
    <property type="match status" value="1"/>
</dbReference>
<evidence type="ECO:0000256" key="13">
    <source>
        <dbReference type="ARBA" id="ARBA00047880"/>
    </source>
</evidence>
<feature type="domain" description="Riboflavin kinase" evidence="16">
    <location>
        <begin position="183"/>
        <end position="310"/>
    </location>
</feature>
<keyword evidence="9 15" id="KW-0418">Kinase</keyword>
<dbReference type="GO" id="GO:0005524">
    <property type="term" value="F:ATP binding"/>
    <property type="evidence" value="ECO:0007669"/>
    <property type="project" value="UniProtKB-UniRule"/>
</dbReference>
<dbReference type="SUPFAM" id="SSF52374">
    <property type="entry name" value="Nucleotidylyl transferase"/>
    <property type="match status" value="1"/>
</dbReference>
<dbReference type="Pfam" id="PF06574">
    <property type="entry name" value="FAD_syn"/>
    <property type="match status" value="1"/>
</dbReference>
<dbReference type="NCBIfam" id="NF004162">
    <property type="entry name" value="PRK05627.1-5"/>
    <property type="match status" value="1"/>
</dbReference>
<dbReference type="Proteomes" id="UP000029525">
    <property type="component" value="Unassembled WGS sequence"/>
</dbReference>
<dbReference type="GO" id="GO:0006747">
    <property type="term" value="P:FAD biosynthetic process"/>
    <property type="evidence" value="ECO:0007669"/>
    <property type="project" value="UniProtKB-UniRule"/>
</dbReference>
<dbReference type="Pfam" id="PF01687">
    <property type="entry name" value="Flavokinase"/>
    <property type="match status" value="1"/>
</dbReference>
<evidence type="ECO:0000313" key="17">
    <source>
        <dbReference type="EMBL" id="KGF43664.1"/>
    </source>
</evidence>
<keyword evidence="6 15" id="KW-0808">Transferase</keyword>
<comment type="catalytic activity">
    <reaction evidence="13 15">
        <text>riboflavin + ATP = FMN + ADP + H(+)</text>
        <dbReference type="Rhea" id="RHEA:14357"/>
        <dbReference type="ChEBI" id="CHEBI:15378"/>
        <dbReference type="ChEBI" id="CHEBI:30616"/>
        <dbReference type="ChEBI" id="CHEBI:57986"/>
        <dbReference type="ChEBI" id="CHEBI:58210"/>
        <dbReference type="ChEBI" id="CHEBI:456216"/>
        <dbReference type="EC" id="2.7.1.26"/>
    </reaction>
</comment>
<sequence>MNKLYLNKREQKNLTALVATIGFFDGVHRGHQFLIENVKRIAKQAGMQSAVITFDLHPRQVLHPDQSPSLLSSLDQKLAHIEATGIDNCIVLHFDKALSQLSAKEFMQTILKEQLNVQKLVIGYDNKFGHNRTEGFEDYQRYGKKLGIEVVENMALDTADEHISSSVVRKHIKNGEIKAANHDLGYIYTLEGKIVTGFQNGHKLGYPTANMDPKTCLQLLPADGVYAVKVKTDLSETWLDGMLYIGVRPTYNGNALCIETNIFNFDKELYGHNIKLALIDRVRDDKKFESLEALSLQLGEDKLKCEEILKDESSKNHP</sequence>
<evidence type="ECO:0000256" key="6">
    <source>
        <dbReference type="ARBA" id="ARBA00022679"/>
    </source>
</evidence>
<keyword evidence="11 15" id="KW-0067">ATP-binding</keyword>
<evidence type="ECO:0000256" key="10">
    <source>
        <dbReference type="ARBA" id="ARBA00022827"/>
    </source>
</evidence>
<dbReference type="FunFam" id="3.40.50.620:FF:000021">
    <property type="entry name" value="Riboflavin biosynthesis protein"/>
    <property type="match status" value="1"/>
</dbReference>
<comment type="similarity">
    <text evidence="15">Belongs to the ribF family.</text>
</comment>
<evidence type="ECO:0000256" key="11">
    <source>
        <dbReference type="ARBA" id="ARBA00022840"/>
    </source>
</evidence>
<keyword evidence="7 15" id="KW-0548">Nucleotidyltransferase</keyword>
<evidence type="ECO:0000256" key="5">
    <source>
        <dbReference type="ARBA" id="ARBA00022643"/>
    </source>
</evidence>
<comment type="catalytic activity">
    <reaction evidence="14 15">
        <text>FMN + ATP + H(+) = FAD + diphosphate</text>
        <dbReference type="Rhea" id="RHEA:17237"/>
        <dbReference type="ChEBI" id="CHEBI:15378"/>
        <dbReference type="ChEBI" id="CHEBI:30616"/>
        <dbReference type="ChEBI" id="CHEBI:33019"/>
        <dbReference type="ChEBI" id="CHEBI:57692"/>
        <dbReference type="ChEBI" id="CHEBI:58210"/>
        <dbReference type="EC" id="2.7.7.2"/>
    </reaction>
</comment>
<gene>
    <name evidence="17" type="ORF">HMPREF0647_09540</name>
</gene>
<keyword evidence="10 15" id="KW-0274">FAD</keyword>
<dbReference type="InterPro" id="IPR015865">
    <property type="entry name" value="Riboflavin_kinase_bac/euk"/>
</dbReference>